<keyword evidence="4 5" id="KW-0269">Exonuclease</keyword>
<evidence type="ECO:0000256" key="1">
    <source>
        <dbReference type="ARBA" id="ARBA00022490"/>
    </source>
</evidence>
<organism evidence="9 10">
    <name type="scientific">Methylobacterium gregans</name>
    <dbReference type="NCBI Taxonomy" id="374424"/>
    <lineage>
        <taxon>Bacteria</taxon>
        <taxon>Pseudomonadati</taxon>
        <taxon>Pseudomonadota</taxon>
        <taxon>Alphaproteobacteria</taxon>
        <taxon>Hyphomicrobiales</taxon>
        <taxon>Methylobacteriaceae</taxon>
        <taxon>Methylobacterium</taxon>
    </lineage>
</organism>
<dbReference type="GO" id="GO:0008855">
    <property type="term" value="F:exodeoxyribonuclease VII activity"/>
    <property type="evidence" value="ECO:0007669"/>
    <property type="project" value="UniProtKB-UniRule"/>
</dbReference>
<dbReference type="RefSeq" id="WP_238302946.1">
    <property type="nucleotide sequence ID" value="NZ_BPQM01000052.1"/>
</dbReference>
<dbReference type="EC" id="3.1.11.6" evidence="5"/>
<feature type="region of interest" description="Disordered" evidence="6">
    <location>
        <begin position="1"/>
        <end position="23"/>
    </location>
</feature>
<dbReference type="Pfam" id="PF02601">
    <property type="entry name" value="Exonuc_VII_L"/>
    <property type="match status" value="2"/>
</dbReference>
<evidence type="ECO:0000256" key="2">
    <source>
        <dbReference type="ARBA" id="ARBA00022722"/>
    </source>
</evidence>
<keyword evidence="1 5" id="KW-0963">Cytoplasm</keyword>
<dbReference type="CDD" id="cd04489">
    <property type="entry name" value="ExoVII_LU_OBF"/>
    <property type="match status" value="1"/>
</dbReference>
<dbReference type="InterPro" id="IPR003753">
    <property type="entry name" value="Exonuc_VII_L"/>
</dbReference>
<reference evidence="9" key="2">
    <citation type="submission" date="2021-08" db="EMBL/GenBank/DDBJ databases">
        <authorList>
            <person name="Tani A."/>
            <person name="Ola A."/>
            <person name="Ogura Y."/>
            <person name="Katsura K."/>
            <person name="Hayashi T."/>
        </authorList>
    </citation>
    <scope>NUCLEOTIDE SEQUENCE</scope>
    <source>
        <strain evidence="9">NBRC 103626</strain>
    </source>
</reference>
<dbReference type="NCBIfam" id="TIGR00237">
    <property type="entry name" value="xseA"/>
    <property type="match status" value="1"/>
</dbReference>
<dbReference type="GO" id="GO:0006308">
    <property type="term" value="P:DNA catabolic process"/>
    <property type="evidence" value="ECO:0007669"/>
    <property type="project" value="UniProtKB-UniRule"/>
</dbReference>
<dbReference type="InterPro" id="IPR020579">
    <property type="entry name" value="Exonuc_VII_lsu_C"/>
</dbReference>
<dbReference type="Proteomes" id="UP001055108">
    <property type="component" value="Unassembled WGS sequence"/>
</dbReference>
<evidence type="ECO:0000313" key="10">
    <source>
        <dbReference type="Proteomes" id="UP001055108"/>
    </source>
</evidence>
<comment type="similarity">
    <text evidence="5">Belongs to the XseA family.</text>
</comment>
<comment type="function">
    <text evidence="5">Bidirectionally degrades single-stranded DNA into large acid-insoluble oligonucleotides, which are then degraded further into small acid-soluble oligonucleotides.</text>
</comment>
<feature type="region of interest" description="Disordered" evidence="6">
    <location>
        <begin position="518"/>
        <end position="571"/>
    </location>
</feature>
<comment type="caution">
    <text evidence="9">The sequence shown here is derived from an EMBL/GenBank/DDBJ whole genome shotgun (WGS) entry which is preliminary data.</text>
</comment>
<keyword evidence="3 5" id="KW-0378">Hydrolase</keyword>
<evidence type="ECO:0000259" key="8">
    <source>
        <dbReference type="Pfam" id="PF13742"/>
    </source>
</evidence>
<name>A0AA37HPC2_9HYPH</name>
<feature type="compositionally biased region" description="Pro residues" evidence="6">
    <location>
        <begin position="1"/>
        <end position="17"/>
    </location>
</feature>
<proteinExistence type="inferred from homology"/>
<evidence type="ECO:0000313" key="9">
    <source>
        <dbReference type="EMBL" id="GJD79071.1"/>
    </source>
</evidence>
<evidence type="ECO:0000256" key="6">
    <source>
        <dbReference type="SAM" id="MobiDB-lite"/>
    </source>
</evidence>
<sequence length="571" mass="61619">MPLVPPPPRAAPRPPDSPATDVPSARVLAANQPEWSVGDLAAALKRTLEDAFGHVRLRGEISGYRGQHGSGHAYFSLKDGQARIDAVVWKGVFGRLRQRPQEGLEVVATGRITTFAGKSSYQIVVESLEPAGLGAWMALLEERKRVLAAEGLFDPAHKKPIPYLPRVVGVVTSPTGAVIRDILHRLEDRFPRPVLVWPVRVQGEGAAEEVAAAIRGFNALEPGGRIPRPDVLIVARGGGSIEDLWSFNEECVVRAAHESRIPLISAVGHETDTTLIDYVSDRRAPTPTGAAEMAVPVRAELVATVHDLGGRNHGAVLRRLDRDRADLRAAARAIPPADAFLAGKRQRLDLAEARLAPALAAGARGHRQRLQALLDRLARRSPDVALANARARLARIDHRPRTAVRNDLLRKGEHLGQLGRRLVVAREATIERAKALEARRADRLAAVLARLHQAGARTVERRRDRLGALGGLLGSLSYRAVLERGYVLVRDADGTPVRRAGDAARAPGLSLQFADGSVRARPEGAEAEPPAPSSSLPTSLSVPDKPPRRAPRRAARKPAEPEAQQASLFEA</sequence>
<gene>
    <name evidence="9" type="primary">xseA_1</name>
    <name evidence="5" type="synonym">xseA</name>
    <name evidence="9" type="ORF">NBEOAGPD_2291</name>
</gene>
<comment type="catalytic activity">
    <reaction evidence="5">
        <text>Exonucleolytic cleavage in either 5'- to 3'- or 3'- to 5'-direction to yield nucleoside 5'-phosphates.</text>
        <dbReference type="EC" id="3.1.11.6"/>
    </reaction>
</comment>
<feature type="domain" description="OB-fold nucleic acid binding" evidence="8">
    <location>
        <begin position="35"/>
        <end position="128"/>
    </location>
</feature>
<dbReference type="PANTHER" id="PTHR30008">
    <property type="entry name" value="EXODEOXYRIBONUCLEASE 7 LARGE SUBUNIT"/>
    <property type="match status" value="1"/>
</dbReference>
<dbReference type="AlphaFoldDB" id="A0AA37HPC2"/>
<evidence type="ECO:0000256" key="5">
    <source>
        <dbReference type="HAMAP-Rule" id="MF_00378"/>
    </source>
</evidence>
<reference evidence="9" key="1">
    <citation type="journal article" date="2016" name="Front. Microbiol.">
        <title>Genome Sequence of the Piezophilic, Mesophilic Sulfate-Reducing Bacterium Desulfovibrio indicus J2T.</title>
        <authorList>
            <person name="Cao J."/>
            <person name="Maignien L."/>
            <person name="Shao Z."/>
            <person name="Alain K."/>
            <person name="Jebbar M."/>
        </authorList>
    </citation>
    <scope>NUCLEOTIDE SEQUENCE</scope>
    <source>
        <strain evidence="9">NBRC 103626</strain>
    </source>
</reference>
<evidence type="ECO:0000256" key="4">
    <source>
        <dbReference type="ARBA" id="ARBA00022839"/>
    </source>
</evidence>
<comment type="subunit">
    <text evidence="5">Heterooligomer composed of large and small subunits.</text>
</comment>
<keyword evidence="2 5" id="KW-0540">Nuclease</keyword>
<dbReference type="GO" id="GO:0009318">
    <property type="term" value="C:exodeoxyribonuclease VII complex"/>
    <property type="evidence" value="ECO:0007669"/>
    <property type="project" value="UniProtKB-UniRule"/>
</dbReference>
<evidence type="ECO:0000256" key="3">
    <source>
        <dbReference type="ARBA" id="ARBA00022801"/>
    </source>
</evidence>
<dbReference type="InterPro" id="IPR025824">
    <property type="entry name" value="OB-fold_nuc-bd_dom"/>
</dbReference>
<feature type="domain" description="Exonuclease VII large subunit C-terminal" evidence="7">
    <location>
        <begin position="152"/>
        <end position="422"/>
    </location>
</feature>
<evidence type="ECO:0000259" key="7">
    <source>
        <dbReference type="Pfam" id="PF02601"/>
    </source>
</evidence>
<comment type="subcellular location">
    <subcellularLocation>
        <location evidence="5">Cytoplasm</location>
    </subcellularLocation>
</comment>
<dbReference type="Pfam" id="PF13742">
    <property type="entry name" value="tRNA_anti_2"/>
    <property type="match status" value="1"/>
</dbReference>
<dbReference type="GO" id="GO:0005737">
    <property type="term" value="C:cytoplasm"/>
    <property type="evidence" value="ECO:0007669"/>
    <property type="project" value="UniProtKB-SubCell"/>
</dbReference>
<dbReference type="HAMAP" id="MF_00378">
    <property type="entry name" value="Exonuc_7_L"/>
    <property type="match status" value="1"/>
</dbReference>
<dbReference type="GO" id="GO:0003676">
    <property type="term" value="F:nucleic acid binding"/>
    <property type="evidence" value="ECO:0007669"/>
    <property type="project" value="InterPro"/>
</dbReference>
<dbReference type="PANTHER" id="PTHR30008:SF0">
    <property type="entry name" value="EXODEOXYRIBONUCLEASE 7 LARGE SUBUNIT"/>
    <property type="match status" value="1"/>
</dbReference>
<accession>A0AA37HPC2</accession>
<dbReference type="EMBL" id="BPQM01000052">
    <property type="protein sequence ID" value="GJD79071.1"/>
    <property type="molecule type" value="Genomic_DNA"/>
</dbReference>
<feature type="domain" description="Exonuclease VII large subunit C-terminal" evidence="7">
    <location>
        <begin position="438"/>
        <end position="520"/>
    </location>
</feature>
<keyword evidence="10" id="KW-1185">Reference proteome</keyword>
<protein>
    <recommendedName>
        <fullName evidence="5">Exodeoxyribonuclease 7 large subunit</fullName>
        <ecNumber evidence="5">3.1.11.6</ecNumber>
    </recommendedName>
    <alternativeName>
        <fullName evidence="5">Exodeoxyribonuclease VII large subunit</fullName>
        <shortName evidence="5">Exonuclease VII large subunit</shortName>
    </alternativeName>
</protein>